<dbReference type="EMBL" id="GBHO01019104">
    <property type="protein sequence ID" value="JAG24500.1"/>
    <property type="molecule type" value="Transcribed_RNA"/>
</dbReference>
<reference evidence="1" key="2">
    <citation type="submission" date="2014-07" db="EMBL/GenBank/DDBJ databases">
        <authorList>
            <person name="Hull J."/>
        </authorList>
    </citation>
    <scope>NUCLEOTIDE SEQUENCE</scope>
</reference>
<dbReference type="AlphaFoldDB" id="A0A0A9XYP5"/>
<sequence length="132" mass="14601">MDLVTPDKMDTEIPNVSHLYRSFQVMGAHANRNRTQALQQHLRTHLRSQSTDVQFVDPDDAFTRIDGSNFTFRVSRSPVAGDEAAGGFAASDSAVGTVRSTLQNTSANRMLRVTFIVLPAPNQFVLQQLPNN</sequence>
<accession>A0A0A9XYP5</accession>
<protein>
    <submittedName>
        <fullName evidence="1">Phosphoglucosamine mutase</fullName>
    </submittedName>
</protein>
<organism evidence="1">
    <name type="scientific">Lygus hesperus</name>
    <name type="common">Western plant bug</name>
    <dbReference type="NCBI Taxonomy" id="30085"/>
    <lineage>
        <taxon>Eukaryota</taxon>
        <taxon>Metazoa</taxon>
        <taxon>Ecdysozoa</taxon>
        <taxon>Arthropoda</taxon>
        <taxon>Hexapoda</taxon>
        <taxon>Insecta</taxon>
        <taxon>Pterygota</taxon>
        <taxon>Neoptera</taxon>
        <taxon>Paraneoptera</taxon>
        <taxon>Hemiptera</taxon>
        <taxon>Heteroptera</taxon>
        <taxon>Panheteroptera</taxon>
        <taxon>Cimicomorpha</taxon>
        <taxon>Miridae</taxon>
        <taxon>Mirini</taxon>
        <taxon>Lygus</taxon>
    </lineage>
</organism>
<evidence type="ECO:0000313" key="1">
    <source>
        <dbReference type="EMBL" id="JAG24496.1"/>
    </source>
</evidence>
<proteinExistence type="predicted"/>
<name>A0A0A9XYP5_LYGHE</name>
<dbReference type="EMBL" id="GDHC01002371">
    <property type="protein sequence ID" value="JAQ16258.1"/>
    <property type="molecule type" value="Transcribed_RNA"/>
</dbReference>
<reference evidence="3" key="3">
    <citation type="journal article" date="2016" name="Gigascience">
        <title>De novo construction of an expanded transcriptome assembly for the western tarnished plant bug, Lygus hesperus.</title>
        <authorList>
            <person name="Tassone E.E."/>
            <person name="Geib S.M."/>
            <person name="Hall B."/>
            <person name="Fabrick J.A."/>
            <person name="Brent C.S."/>
            <person name="Hull J.J."/>
        </authorList>
    </citation>
    <scope>NUCLEOTIDE SEQUENCE</scope>
</reference>
<reference evidence="1" key="1">
    <citation type="journal article" date="2014" name="PLoS ONE">
        <title>Transcriptome-Based Identification of ABC Transporters in the Western Tarnished Plant Bug Lygus hesperus.</title>
        <authorList>
            <person name="Hull J.J."/>
            <person name="Chaney K."/>
            <person name="Geib S.M."/>
            <person name="Fabrick J.A."/>
            <person name="Brent C.S."/>
            <person name="Walsh D."/>
            <person name="Lavine L.C."/>
        </authorList>
    </citation>
    <scope>NUCLEOTIDE SEQUENCE</scope>
</reference>
<gene>
    <name evidence="1" type="primary">glmM1_1</name>
    <name evidence="2" type="synonym">glmM1_3</name>
    <name evidence="2" type="ORF">CM83_16569</name>
    <name evidence="1" type="ORF">CM83_16581</name>
    <name evidence="3" type="ORF">g.35585</name>
</gene>
<evidence type="ECO:0000313" key="2">
    <source>
        <dbReference type="EMBL" id="JAG24500.1"/>
    </source>
</evidence>
<evidence type="ECO:0000313" key="3">
    <source>
        <dbReference type="EMBL" id="JAQ16258.1"/>
    </source>
</evidence>
<dbReference type="EMBL" id="GBHO01019108">
    <property type="protein sequence ID" value="JAG24496.1"/>
    <property type="molecule type" value="Transcribed_RNA"/>
</dbReference>